<dbReference type="Gene3D" id="1.25.40.10">
    <property type="entry name" value="Tetratricopeptide repeat domain"/>
    <property type="match status" value="1"/>
</dbReference>
<feature type="transmembrane region" description="Helical" evidence="3">
    <location>
        <begin position="59"/>
        <end position="78"/>
    </location>
</feature>
<keyword evidence="6" id="KW-1185">Reference proteome</keyword>
<comment type="caution">
    <text evidence="5">The sequence shown here is derived from an EMBL/GenBank/DDBJ whole genome shotgun (WGS) entry which is preliminary data.</text>
</comment>
<evidence type="ECO:0000313" key="5">
    <source>
        <dbReference type="EMBL" id="RUO68946.1"/>
    </source>
</evidence>
<keyword evidence="3" id="KW-1133">Transmembrane helix</keyword>
<dbReference type="SUPFAM" id="SSF53300">
    <property type="entry name" value="vWA-like"/>
    <property type="match status" value="1"/>
</dbReference>
<dbReference type="PROSITE" id="PS50234">
    <property type="entry name" value="VWFA"/>
    <property type="match status" value="1"/>
</dbReference>
<gene>
    <name evidence="5" type="ORF">CWI78_08550</name>
</gene>
<protein>
    <recommendedName>
        <fullName evidence="4">VWFA domain-containing protein</fullName>
    </recommendedName>
</protein>
<dbReference type="PANTHER" id="PTHR22550">
    <property type="entry name" value="SPORE GERMINATION PROTEIN"/>
    <property type="match status" value="1"/>
</dbReference>
<dbReference type="InterPro" id="IPR011990">
    <property type="entry name" value="TPR-like_helical_dom_sf"/>
</dbReference>
<dbReference type="InterPro" id="IPR036465">
    <property type="entry name" value="vWFA_dom_sf"/>
</dbReference>
<feature type="domain" description="VWFA" evidence="4">
    <location>
        <begin position="91"/>
        <end position="284"/>
    </location>
</feature>
<keyword evidence="3" id="KW-0472">Membrane</keyword>
<dbReference type="EMBL" id="PIQC01000005">
    <property type="protein sequence ID" value="RUO68946.1"/>
    <property type="molecule type" value="Genomic_DNA"/>
</dbReference>
<dbReference type="Proteomes" id="UP000288058">
    <property type="component" value="Unassembled WGS sequence"/>
</dbReference>
<dbReference type="RefSeq" id="WP_126782159.1">
    <property type="nucleotide sequence ID" value="NZ_PIQC01000005.1"/>
</dbReference>
<dbReference type="SUPFAM" id="SSF48452">
    <property type="entry name" value="TPR-like"/>
    <property type="match status" value="1"/>
</dbReference>
<accession>A0A432YZ97</accession>
<reference evidence="6" key="1">
    <citation type="journal article" date="2018" name="Front. Microbiol.">
        <title>Genome-Based Analysis Reveals the Taxonomy and Diversity of the Family Idiomarinaceae.</title>
        <authorList>
            <person name="Liu Y."/>
            <person name="Lai Q."/>
            <person name="Shao Z."/>
        </authorList>
    </citation>
    <scope>NUCLEOTIDE SEQUENCE [LARGE SCALE GENOMIC DNA]</scope>
    <source>
        <strain evidence="6">R22</strain>
    </source>
</reference>
<feature type="repeat" description="TPR" evidence="1">
    <location>
        <begin position="409"/>
        <end position="442"/>
    </location>
</feature>
<evidence type="ECO:0000259" key="4">
    <source>
        <dbReference type="PROSITE" id="PS50234"/>
    </source>
</evidence>
<keyword evidence="1" id="KW-0802">TPR repeat</keyword>
<dbReference type="Gene3D" id="3.40.50.410">
    <property type="entry name" value="von Willebrand factor, type A domain"/>
    <property type="match status" value="1"/>
</dbReference>
<dbReference type="PANTHER" id="PTHR22550:SF14">
    <property type="entry name" value="VWFA DOMAIN-CONTAINING PROTEIN"/>
    <property type="match status" value="1"/>
</dbReference>
<dbReference type="Pfam" id="PF00515">
    <property type="entry name" value="TPR_1"/>
    <property type="match status" value="1"/>
</dbReference>
<feature type="compositionally biased region" description="Basic and acidic residues" evidence="2">
    <location>
        <begin position="601"/>
        <end position="612"/>
    </location>
</feature>
<dbReference type="PROSITE" id="PS50293">
    <property type="entry name" value="TPR_REGION"/>
    <property type="match status" value="1"/>
</dbReference>
<dbReference type="Pfam" id="PF13519">
    <property type="entry name" value="VWA_2"/>
    <property type="match status" value="1"/>
</dbReference>
<evidence type="ECO:0000313" key="6">
    <source>
        <dbReference type="Proteomes" id="UP000288058"/>
    </source>
</evidence>
<dbReference type="AlphaFoldDB" id="A0A432YZ97"/>
<dbReference type="InterPro" id="IPR002035">
    <property type="entry name" value="VWF_A"/>
</dbReference>
<sequence length="612" mass="68644">MSELHLLRPWWLLALIPVALLYWRLLYSQKHQAGWHQWLPGHLSKVLVKSGTKPSLWPIHRFLLMTLLATLALSGPTWERLPQPVYQLESGQVVIMDMSPSVLADDVSPDRLTRMRYKAIDLVRAGLDGDTGLIAYADDAFTISPLTADNRNLVNLIPSLSPEIMPAAGSEPLLALQLADDLLRNAGYPQGDIYWLTDGISSSELNQLSRYLRSLEHRVSILAVGTEEGAAIRDSSGRLLKDNNQVVIAKTYPSRLADLASITGGVFTSVTADNSDIDKLINQAPLTREGKDSDDQQQGDAWRDMGPYVALFILPLMLFSWRRGTMLSPLIPAVLVPLASYSPNLHAAQESTWEQQFLNNEQRAQRLYQDKEYEQAASLSKNPIRQGAALYRKGHFEEAASVFSQQQSPQAYYNLGNALAQQQQYDAAIDAYEKALEQRPSWSQAAENKQLMEQLKQQNKKDSGDSGDSGDASDESDSENKNSQSNQDSEQSDDGQEQQSSEANNNDGPPNPNESDPQDAQPEKDEIEQEPEEQQKKETQAEEGDSNEESTQQLQQKVAEGDIDPEKAQQLEQWMNRVPDDPSILLRNKMLLESQRRRQRRASEPQGEDKKW</sequence>
<evidence type="ECO:0000256" key="3">
    <source>
        <dbReference type="SAM" id="Phobius"/>
    </source>
</evidence>
<proteinExistence type="predicted"/>
<dbReference type="InterPro" id="IPR050768">
    <property type="entry name" value="UPF0353/GerABKA_families"/>
</dbReference>
<dbReference type="PROSITE" id="PS50005">
    <property type="entry name" value="TPR"/>
    <property type="match status" value="1"/>
</dbReference>
<dbReference type="SMART" id="SM00028">
    <property type="entry name" value="TPR"/>
    <property type="match status" value="1"/>
</dbReference>
<name>A0A432YZ97_9GAMM</name>
<organism evidence="5 6">
    <name type="scientific">Idiomarina ramblicola</name>
    <dbReference type="NCBI Taxonomy" id="263724"/>
    <lineage>
        <taxon>Bacteria</taxon>
        <taxon>Pseudomonadati</taxon>
        <taxon>Pseudomonadota</taxon>
        <taxon>Gammaproteobacteria</taxon>
        <taxon>Alteromonadales</taxon>
        <taxon>Idiomarinaceae</taxon>
        <taxon>Idiomarina</taxon>
    </lineage>
</organism>
<dbReference type="OrthoDB" id="9807628at2"/>
<dbReference type="InterPro" id="IPR019734">
    <property type="entry name" value="TPR_rpt"/>
</dbReference>
<feature type="region of interest" description="Disordered" evidence="2">
    <location>
        <begin position="453"/>
        <end position="612"/>
    </location>
</feature>
<feature type="transmembrane region" description="Helical" evidence="3">
    <location>
        <begin position="6"/>
        <end position="27"/>
    </location>
</feature>
<keyword evidence="3" id="KW-0812">Transmembrane</keyword>
<evidence type="ECO:0000256" key="2">
    <source>
        <dbReference type="SAM" id="MobiDB-lite"/>
    </source>
</evidence>
<evidence type="ECO:0000256" key="1">
    <source>
        <dbReference type="PROSITE-ProRule" id="PRU00339"/>
    </source>
</evidence>